<evidence type="ECO:0000313" key="4">
    <source>
        <dbReference type="Proteomes" id="UP001168821"/>
    </source>
</evidence>
<accession>A0AA38HPN0</accession>
<organism evidence="2 4">
    <name type="scientific">Zophobas morio</name>
    <dbReference type="NCBI Taxonomy" id="2755281"/>
    <lineage>
        <taxon>Eukaryota</taxon>
        <taxon>Metazoa</taxon>
        <taxon>Ecdysozoa</taxon>
        <taxon>Arthropoda</taxon>
        <taxon>Hexapoda</taxon>
        <taxon>Insecta</taxon>
        <taxon>Pterygota</taxon>
        <taxon>Neoptera</taxon>
        <taxon>Endopterygota</taxon>
        <taxon>Coleoptera</taxon>
        <taxon>Polyphaga</taxon>
        <taxon>Cucujiformia</taxon>
        <taxon>Tenebrionidae</taxon>
        <taxon>Zophobas</taxon>
    </lineage>
</organism>
<reference evidence="2" key="1">
    <citation type="journal article" date="2023" name="G3 (Bethesda)">
        <title>Whole genome assemblies of Zophobas morio and Tenebrio molitor.</title>
        <authorList>
            <person name="Kaur S."/>
            <person name="Stinson S.A."/>
            <person name="diCenzo G.C."/>
        </authorList>
    </citation>
    <scope>NUCLEOTIDE SEQUENCE</scope>
    <source>
        <strain evidence="2">QUZm001</strain>
    </source>
</reference>
<dbReference type="Proteomes" id="UP001168821">
    <property type="component" value="Unassembled WGS sequence"/>
</dbReference>
<feature type="compositionally biased region" description="Acidic residues" evidence="1">
    <location>
        <begin position="102"/>
        <end position="111"/>
    </location>
</feature>
<evidence type="ECO:0000256" key="1">
    <source>
        <dbReference type="SAM" id="MobiDB-lite"/>
    </source>
</evidence>
<keyword evidence="4" id="KW-1185">Reference proteome</keyword>
<evidence type="ECO:0000313" key="2">
    <source>
        <dbReference type="EMBL" id="KAJ3639059.1"/>
    </source>
</evidence>
<protein>
    <submittedName>
        <fullName evidence="2">Uncharacterized protein</fullName>
    </submittedName>
</protein>
<gene>
    <name evidence="2" type="ORF">Zmor_008611</name>
    <name evidence="3" type="ORF">Zmor_017945</name>
</gene>
<feature type="region of interest" description="Disordered" evidence="1">
    <location>
        <begin position="25"/>
        <end position="44"/>
    </location>
</feature>
<proteinExistence type="predicted"/>
<name>A0AA38HPN0_9CUCU</name>
<dbReference type="EMBL" id="JALNTZ010000005">
    <property type="protein sequence ID" value="KAJ3651941.1"/>
    <property type="molecule type" value="Genomic_DNA"/>
</dbReference>
<dbReference type="EMBL" id="JALNTZ010000020">
    <property type="protein sequence ID" value="KAJ3639059.1"/>
    <property type="molecule type" value="Genomic_DNA"/>
</dbReference>
<dbReference type="AlphaFoldDB" id="A0AA38HPN0"/>
<comment type="caution">
    <text evidence="2">The sequence shown here is derived from an EMBL/GenBank/DDBJ whole genome shotgun (WGS) entry which is preliminary data.</text>
</comment>
<sequence length="221" mass="25584">MPKMRKLADLTAEELDEIKSIRQEASTSKAIELREEPSETPSQLSIALDESCVSLTPSLFEGLETQGKNMGILRQVCGVTKEQEEGQQEEEQQTEQQQQQREEEEQQEEEEQACRTPPLILRTEEESEEEFQAPSTASELLSSFRWKCRAAEQIQKVRRSDLLRKKAKYEKDVKRYFNKVCEFQRLLAERKTQLAEVNKQLIQCESSAKGVKELMNKINLV</sequence>
<feature type="region of interest" description="Disordered" evidence="1">
    <location>
        <begin position="83"/>
        <end position="119"/>
    </location>
</feature>
<evidence type="ECO:0000313" key="3">
    <source>
        <dbReference type="EMBL" id="KAJ3651941.1"/>
    </source>
</evidence>